<evidence type="ECO:0000313" key="2">
    <source>
        <dbReference type="Proteomes" id="UP001152447"/>
    </source>
</evidence>
<dbReference type="Gene3D" id="3.40.50.300">
    <property type="entry name" value="P-loop containing nucleotide triphosphate hydrolases"/>
    <property type="match status" value="1"/>
</dbReference>
<name>A0A9W4VSW6_PSEHA</name>
<sequence>MFDTLYLHIGWSKTGTSAVQFQLDLQKETLKQQGILYSTLLQMNDQAHHHFALAFAPIHGYPAKYKIPEVLDLLEQEIRDNECHSALISSELSPFYFNNPRFQEWVKKFKKVVVIGTVRRQSDLLLSLFNQLVKDPQVRYQGRFFQMALNNFPRLNYFQQLNRWASQVGKENIWLVNYDDGVVASFLSLFNLKLKSTNDNVVVNKSLPTSALLLMQERTAGITDVAHYTRIRDELIAEINAYPESKKPTRLLLSKGELQALNAHFTGPNRRCAKEFTKNDELFAQKPCKDVLCF</sequence>
<dbReference type="SUPFAM" id="SSF52540">
    <property type="entry name" value="P-loop containing nucleoside triphosphate hydrolases"/>
    <property type="match status" value="1"/>
</dbReference>
<dbReference type="EMBL" id="CAMAPB010000038">
    <property type="protein sequence ID" value="CAH9061695.1"/>
    <property type="molecule type" value="Genomic_DNA"/>
</dbReference>
<comment type="caution">
    <text evidence="1">The sequence shown here is derived from an EMBL/GenBank/DDBJ whole genome shotgun (WGS) entry which is preliminary data.</text>
</comment>
<reference evidence="1" key="1">
    <citation type="submission" date="2022-07" db="EMBL/GenBank/DDBJ databases">
        <authorList>
            <person name="Criscuolo A."/>
        </authorList>
    </citation>
    <scope>NUCLEOTIDE SEQUENCE</scope>
    <source>
        <strain evidence="1">CIP103197</strain>
    </source>
</reference>
<accession>A0A9W4VSW6</accession>
<organism evidence="1 2">
    <name type="scientific">Pseudoalteromonas haloplanktis</name>
    <name type="common">Alteromonas haloplanktis</name>
    <dbReference type="NCBI Taxonomy" id="228"/>
    <lineage>
        <taxon>Bacteria</taxon>
        <taxon>Pseudomonadati</taxon>
        <taxon>Pseudomonadota</taxon>
        <taxon>Gammaproteobacteria</taxon>
        <taxon>Alteromonadales</taxon>
        <taxon>Pseudoalteromonadaceae</taxon>
        <taxon>Pseudoalteromonas</taxon>
    </lineage>
</organism>
<evidence type="ECO:0008006" key="3">
    <source>
        <dbReference type="Google" id="ProtNLM"/>
    </source>
</evidence>
<protein>
    <recommendedName>
        <fullName evidence="3">Sulfotransferase domain-containing protein</fullName>
    </recommendedName>
</protein>
<keyword evidence="2" id="KW-1185">Reference proteome</keyword>
<gene>
    <name evidence="1" type="ORF">PSEHALCIP103_02547</name>
</gene>
<evidence type="ECO:0000313" key="1">
    <source>
        <dbReference type="EMBL" id="CAH9061695.1"/>
    </source>
</evidence>
<dbReference type="Proteomes" id="UP001152447">
    <property type="component" value="Unassembled WGS sequence"/>
</dbReference>
<proteinExistence type="predicted"/>
<dbReference type="AlphaFoldDB" id="A0A9W4VSW6"/>
<dbReference type="InterPro" id="IPR027417">
    <property type="entry name" value="P-loop_NTPase"/>
</dbReference>
<dbReference type="RefSeq" id="WP_262976963.1">
    <property type="nucleotide sequence ID" value="NZ_CAMAPB010000038.1"/>
</dbReference>